<evidence type="ECO:0000259" key="8">
    <source>
        <dbReference type="Pfam" id="PF17961"/>
    </source>
</evidence>
<sequence length="359" mass="39285">MKKRWLVFAIICLIITGFLSPKAEAATDYGSSFFTNVSLQNQNGEQATNFKENSKVRVAYDFVITQPVASGETMTLTIPNQLKLINYGGFPLMDSQGNTIANATIDQVTGTITLTFTDYVNTHTDLSGSLFYNATFNSKNIQTDQVNPIAFPVKNTTQTVTPYISKVNSGGGTGSPTIVFKQGRMDDKDLSILHWTVTLNNALTPIDNAVYTDTLGSGQNLLGSATIKYRDANKKVIATNIQPIALDADRNFELSIGTLNNQSVVITYDTKITTKQKSYTNKATLSGDNLDAVSRNATVNDYGSGGQGTGTPPAPRLKKNHHLFRLKSNRLKKQSKQILVHLKSLKIPNKMAKLKSFIK</sequence>
<name>A0A3Q0NCS5_LISMG</name>
<dbReference type="KEGG" id="lmod:LMON_0884"/>
<evidence type="ECO:0000256" key="4">
    <source>
        <dbReference type="ARBA" id="ARBA00022729"/>
    </source>
</evidence>
<feature type="domain" description="SDR-like Ig" evidence="8">
    <location>
        <begin position="51"/>
        <end position="145"/>
    </location>
</feature>
<evidence type="ECO:0000313" key="9">
    <source>
        <dbReference type="EMBL" id="CDG44746.1"/>
    </source>
</evidence>
<evidence type="ECO:0000256" key="1">
    <source>
        <dbReference type="ARBA" id="ARBA00004168"/>
    </source>
</evidence>
<dbReference type="InterPro" id="IPR008966">
    <property type="entry name" value="Adhesion_dom_sf"/>
</dbReference>
<reference evidence="9 10" key="1">
    <citation type="journal article" date="2014" name="MBio">
        <title>Comparison of widely used Listeria monocytogenes strains EGD, 10403S, and EGD-e highlights genomic variations underlying differences in pathogenicity.</title>
        <authorList>
            <person name="Becavin C."/>
            <person name="Bouchier C."/>
            <person name="Lechat P."/>
            <person name="Archambaud C."/>
            <person name="Creno S."/>
            <person name="Gouin E."/>
            <person name="Wu Z."/>
            <person name="Kuhbacher A."/>
            <person name="Brisse S."/>
            <person name="Pucciarelli M.G."/>
            <person name="Garcia-del Portillo F."/>
            <person name="Hain T."/>
            <person name="Portnoy D.A."/>
            <person name="Chakraborty T."/>
            <person name="Lecuit M."/>
            <person name="Pizarro-Cerda J."/>
            <person name="Moszer I."/>
            <person name="Bierne H."/>
            <person name="Cossart P."/>
        </authorList>
    </citation>
    <scope>NUCLEOTIDE SEQUENCE [LARGE SCALE GENOMIC DNA]</scope>
    <source>
        <strain evidence="10">EGD / Mackaness</strain>
    </source>
</reference>
<evidence type="ECO:0000259" key="7">
    <source>
        <dbReference type="Pfam" id="PF05737"/>
    </source>
</evidence>
<evidence type="ECO:0000256" key="6">
    <source>
        <dbReference type="SAM" id="SignalP"/>
    </source>
</evidence>
<comment type="subcellular location">
    <subcellularLocation>
        <location evidence="1">Secreted</location>
        <location evidence="1">Cell wall</location>
        <topology evidence="1">Peptidoglycan-anchor</topology>
    </subcellularLocation>
</comment>
<dbReference type="Pfam" id="PF05737">
    <property type="entry name" value="Collagen_bind"/>
    <property type="match status" value="1"/>
</dbReference>
<dbReference type="Gene3D" id="2.60.40.740">
    <property type="match status" value="1"/>
</dbReference>
<dbReference type="Proteomes" id="UP000016703">
    <property type="component" value="Chromosome"/>
</dbReference>
<feature type="signal peptide" evidence="6">
    <location>
        <begin position="1"/>
        <end position="25"/>
    </location>
</feature>
<evidence type="ECO:0000313" key="10">
    <source>
        <dbReference type="Proteomes" id="UP000016703"/>
    </source>
</evidence>
<dbReference type="GO" id="GO:0007155">
    <property type="term" value="P:cell adhesion"/>
    <property type="evidence" value="ECO:0007669"/>
    <property type="project" value="InterPro"/>
</dbReference>
<dbReference type="AlphaFoldDB" id="A0A3Q0NCS5"/>
<dbReference type="GO" id="GO:0005518">
    <property type="term" value="F:collagen binding"/>
    <property type="evidence" value="ECO:0007669"/>
    <property type="project" value="InterPro"/>
</dbReference>
<keyword evidence="5" id="KW-0572">Peptidoglycan-anchor</keyword>
<dbReference type="EMBL" id="HG421741">
    <property type="protein sequence ID" value="CDG44746.1"/>
    <property type="molecule type" value="Genomic_DNA"/>
</dbReference>
<feature type="domain" description="Collagen binding" evidence="7">
    <location>
        <begin position="177"/>
        <end position="296"/>
    </location>
</feature>
<evidence type="ECO:0000256" key="5">
    <source>
        <dbReference type="ARBA" id="ARBA00023088"/>
    </source>
</evidence>
<keyword evidence="2" id="KW-0134">Cell wall</keyword>
<dbReference type="SUPFAM" id="SSF49401">
    <property type="entry name" value="Bacterial adhesins"/>
    <property type="match status" value="2"/>
</dbReference>
<gene>
    <name evidence="9" type="ORF">LMON_0884</name>
</gene>
<proteinExistence type="predicted"/>
<protein>
    <submittedName>
        <fullName evidence="9">Peptidoglycan bound protein (LPXTG motif) Lmo0880 homolog</fullName>
    </submittedName>
</protein>
<accession>A0A3Q0NCS5</accession>
<feature type="chain" id="PRO_5017922256" evidence="6">
    <location>
        <begin position="26"/>
        <end position="359"/>
    </location>
</feature>
<dbReference type="Pfam" id="PF17961">
    <property type="entry name" value="Big_8"/>
    <property type="match status" value="1"/>
</dbReference>
<evidence type="ECO:0000256" key="3">
    <source>
        <dbReference type="ARBA" id="ARBA00022525"/>
    </source>
</evidence>
<organism evidence="9 10">
    <name type="scientific">Listeria monocytogenes serotype 1/2a (strain EGD / Mackaness)</name>
    <dbReference type="NCBI Taxonomy" id="1334565"/>
    <lineage>
        <taxon>Bacteria</taxon>
        <taxon>Bacillati</taxon>
        <taxon>Bacillota</taxon>
        <taxon>Bacilli</taxon>
        <taxon>Bacillales</taxon>
        <taxon>Listeriaceae</taxon>
        <taxon>Listeria</taxon>
    </lineage>
</organism>
<keyword evidence="3" id="KW-0964">Secreted</keyword>
<keyword evidence="4 6" id="KW-0732">Signal</keyword>
<dbReference type="InterPro" id="IPR041171">
    <property type="entry name" value="SDR_Ig"/>
</dbReference>
<dbReference type="InterPro" id="IPR011252">
    <property type="entry name" value="Fibrogen-bd_dom1"/>
</dbReference>
<dbReference type="InterPro" id="IPR008456">
    <property type="entry name" value="Collagen-bd_dom"/>
</dbReference>
<dbReference type="Gene3D" id="2.60.40.1280">
    <property type="match status" value="1"/>
</dbReference>
<evidence type="ECO:0000256" key="2">
    <source>
        <dbReference type="ARBA" id="ARBA00022512"/>
    </source>
</evidence>